<dbReference type="OrthoDB" id="5428890at2759"/>
<name>A0A8H7EAG4_9EURO</name>
<accession>A0A8H7EAG4</accession>
<dbReference type="Proteomes" id="UP000606974">
    <property type="component" value="Unassembled WGS sequence"/>
</dbReference>
<dbReference type="AlphaFoldDB" id="A0A8H7EAG4"/>
<evidence type="ECO:0000313" key="1">
    <source>
        <dbReference type="EMBL" id="KAF7514243.1"/>
    </source>
</evidence>
<organism evidence="1 2">
    <name type="scientific">Endocarpon pusillum</name>
    <dbReference type="NCBI Taxonomy" id="364733"/>
    <lineage>
        <taxon>Eukaryota</taxon>
        <taxon>Fungi</taxon>
        <taxon>Dikarya</taxon>
        <taxon>Ascomycota</taxon>
        <taxon>Pezizomycotina</taxon>
        <taxon>Eurotiomycetes</taxon>
        <taxon>Chaetothyriomycetidae</taxon>
        <taxon>Verrucariales</taxon>
        <taxon>Verrucariaceae</taxon>
        <taxon>Endocarpon</taxon>
    </lineage>
</organism>
<protein>
    <submittedName>
        <fullName evidence="1">Uncharacterized protein</fullName>
    </submittedName>
</protein>
<reference evidence="1" key="1">
    <citation type="submission" date="2020-02" db="EMBL/GenBank/DDBJ databases">
        <authorList>
            <person name="Palmer J.M."/>
        </authorList>
    </citation>
    <scope>NUCLEOTIDE SEQUENCE</scope>
    <source>
        <strain evidence="1">EPUS1.4</strain>
        <tissue evidence="1">Thallus</tissue>
    </source>
</reference>
<gene>
    <name evidence="1" type="ORF">GJ744_000013</name>
</gene>
<comment type="caution">
    <text evidence="1">The sequence shown here is derived from an EMBL/GenBank/DDBJ whole genome shotgun (WGS) entry which is preliminary data.</text>
</comment>
<sequence>MIDEDKKVAIFHHASFLKYQQNSIFSNGFIQETLRTLALLFPQSDRDTQKLFQKTLSSLSLDSPK</sequence>
<evidence type="ECO:0000313" key="2">
    <source>
        <dbReference type="Proteomes" id="UP000606974"/>
    </source>
</evidence>
<dbReference type="EMBL" id="JAACFV010000001">
    <property type="protein sequence ID" value="KAF7514243.1"/>
    <property type="molecule type" value="Genomic_DNA"/>
</dbReference>
<proteinExistence type="predicted"/>
<keyword evidence="2" id="KW-1185">Reference proteome</keyword>